<feature type="coiled-coil region" evidence="16">
    <location>
        <begin position="67"/>
        <end position="105"/>
    </location>
</feature>
<comment type="subunit">
    <text evidence="13 14">F-type ATPases have 2 components, F(1) - the catalytic core - and F(0) - the membrane proton channel. F(1) has five subunits: alpha(3), beta(3), gamma(1), delta(1), epsilon(1). F(0) has three main subunits: a(1), b(2) and c(10-14). The alpha and beta chains form an alternating ring which encloses part of the gamma chain. F(1) is attached to F(0) by a central stalk formed by the gamma and epsilon chains, while a peripheral stalk is formed by the delta and b chains.</text>
</comment>
<dbReference type="RefSeq" id="WP_201958437.1">
    <property type="nucleotide sequence ID" value="NZ_JAERRJ010000025.1"/>
</dbReference>
<evidence type="ECO:0000256" key="3">
    <source>
        <dbReference type="ARBA" id="ARBA00022448"/>
    </source>
</evidence>
<dbReference type="HAMAP" id="MF_01398">
    <property type="entry name" value="ATP_synth_b_bprime"/>
    <property type="match status" value="1"/>
</dbReference>
<gene>
    <name evidence="14" type="primary">atpF</name>
    <name evidence="17" type="ORF">JK358_37825</name>
</gene>
<evidence type="ECO:0000256" key="15">
    <source>
        <dbReference type="RuleBase" id="RU003848"/>
    </source>
</evidence>
<keyword evidence="9 14" id="KW-0406">Ion transport</keyword>
<keyword evidence="18" id="KW-1185">Reference proteome</keyword>
<accession>A0ABS1MJE7</accession>
<evidence type="ECO:0000256" key="13">
    <source>
        <dbReference type="ARBA" id="ARBA00025830"/>
    </source>
</evidence>
<proteinExistence type="inferred from homology"/>
<reference evidence="17 18" key="1">
    <citation type="submission" date="2021-01" db="EMBL/GenBank/DDBJ databases">
        <title>WGS of actinomycetes isolated from Thailand.</title>
        <authorList>
            <person name="Thawai C."/>
        </authorList>
    </citation>
    <scope>NUCLEOTIDE SEQUENCE [LARGE SCALE GENOMIC DNA]</scope>
    <source>
        <strain evidence="17 18">LPG 2</strain>
    </source>
</reference>
<evidence type="ECO:0000256" key="16">
    <source>
        <dbReference type="SAM" id="Coils"/>
    </source>
</evidence>
<dbReference type="InterPro" id="IPR050059">
    <property type="entry name" value="ATP_synthase_B_chain"/>
</dbReference>
<evidence type="ECO:0000256" key="2">
    <source>
        <dbReference type="ARBA" id="ARBA00005513"/>
    </source>
</evidence>
<dbReference type="InterPro" id="IPR028987">
    <property type="entry name" value="ATP_synth_B-like_membr_sf"/>
</dbReference>
<sequence length="192" mass="21966">MIRTNGLLAAEGIYNITWDWPIFFSQLFGFGVIVWFFWKYILPPVKKAMTKAQGTVQKQLEDNERAADRLFAAKQKYDDSVKEAQAELERMREEARADAEHIIEQMRLAAAEEVERVRKAGRAQIMQFRRQLIADLEADLSAAMLALAEEKMREQASSPQARSESIEKFLDDLEALANSTTAARPEPRTGWN</sequence>
<organism evidence="17 18">
    <name type="scientific">Nocardia acididurans</name>
    <dbReference type="NCBI Taxonomy" id="2802282"/>
    <lineage>
        <taxon>Bacteria</taxon>
        <taxon>Bacillati</taxon>
        <taxon>Actinomycetota</taxon>
        <taxon>Actinomycetes</taxon>
        <taxon>Mycobacteriales</taxon>
        <taxon>Nocardiaceae</taxon>
        <taxon>Nocardia</taxon>
    </lineage>
</organism>
<keyword evidence="10 14" id="KW-0472">Membrane</keyword>
<dbReference type="SUPFAM" id="SSF81573">
    <property type="entry name" value="F1F0 ATP synthase subunit B, membrane domain"/>
    <property type="match status" value="1"/>
</dbReference>
<comment type="caution">
    <text evidence="17">The sequence shown here is derived from an EMBL/GenBank/DDBJ whole genome shotgun (WGS) entry which is preliminary data.</text>
</comment>
<comment type="subcellular location">
    <subcellularLocation>
        <location evidence="1 14">Cell membrane</location>
        <topology evidence="1 14">Single-pass membrane protein</topology>
    </subcellularLocation>
</comment>
<evidence type="ECO:0000256" key="6">
    <source>
        <dbReference type="ARBA" id="ARBA00022692"/>
    </source>
</evidence>
<evidence type="ECO:0000313" key="18">
    <source>
        <dbReference type="Proteomes" id="UP000602198"/>
    </source>
</evidence>
<name>A0ABS1MJE7_9NOCA</name>
<keyword evidence="8 14" id="KW-1133">Transmembrane helix</keyword>
<keyword evidence="5 14" id="KW-0138">CF(0)</keyword>
<dbReference type="CDD" id="cd06503">
    <property type="entry name" value="ATP-synt_Fo_b"/>
    <property type="match status" value="1"/>
</dbReference>
<evidence type="ECO:0000256" key="11">
    <source>
        <dbReference type="ARBA" id="ARBA00023310"/>
    </source>
</evidence>
<evidence type="ECO:0000256" key="9">
    <source>
        <dbReference type="ARBA" id="ARBA00023065"/>
    </source>
</evidence>
<comment type="function">
    <text evidence="12 14">F(1)F(0) ATP synthase produces ATP from ADP in the presence of a proton or sodium gradient. F-type ATPases consist of two structural domains, F(1) containing the extramembraneous catalytic core and F(0) containing the membrane proton channel, linked together by a central stalk and a peripheral stalk. During catalysis, ATP synthesis in the catalytic domain of F(1) is coupled via a rotary mechanism of the central stalk subunits to proton translocation.</text>
</comment>
<evidence type="ECO:0000313" key="17">
    <source>
        <dbReference type="EMBL" id="MBL1080170.1"/>
    </source>
</evidence>
<comment type="similarity">
    <text evidence="2 14 15">Belongs to the ATPase B chain family.</text>
</comment>
<dbReference type="PANTHER" id="PTHR33445">
    <property type="entry name" value="ATP SYNTHASE SUBUNIT B', CHLOROPLASTIC"/>
    <property type="match status" value="1"/>
</dbReference>
<keyword evidence="16" id="KW-0175">Coiled coil</keyword>
<protein>
    <recommendedName>
        <fullName evidence="14">ATP synthase subunit b</fullName>
    </recommendedName>
    <alternativeName>
        <fullName evidence="14">ATP synthase F(0) sector subunit b</fullName>
    </alternativeName>
    <alternativeName>
        <fullName evidence="14">ATPase subunit I</fullName>
    </alternativeName>
    <alternativeName>
        <fullName evidence="14">F-type ATPase subunit b</fullName>
        <shortName evidence="14">F-ATPase subunit b</shortName>
    </alternativeName>
</protein>
<keyword evidence="11 14" id="KW-0066">ATP synthesis</keyword>
<keyword evidence="7 14" id="KW-0375">Hydrogen ion transport</keyword>
<dbReference type="EMBL" id="JAERRJ010000025">
    <property type="protein sequence ID" value="MBL1080170.1"/>
    <property type="molecule type" value="Genomic_DNA"/>
</dbReference>
<evidence type="ECO:0000256" key="8">
    <source>
        <dbReference type="ARBA" id="ARBA00022989"/>
    </source>
</evidence>
<keyword evidence="6 14" id="KW-0812">Transmembrane</keyword>
<evidence type="ECO:0000256" key="5">
    <source>
        <dbReference type="ARBA" id="ARBA00022547"/>
    </source>
</evidence>
<evidence type="ECO:0000256" key="12">
    <source>
        <dbReference type="ARBA" id="ARBA00025198"/>
    </source>
</evidence>
<evidence type="ECO:0000256" key="14">
    <source>
        <dbReference type="HAMAP-Rule" id="MF_01398"/>
    </source>
</evidence>
<dbReference type="Pfam" id="PF00430">
    <property type="entry name" value="ATP-synt_B"/>
    <property type="match status" value="1"/>
</dbReference>
<evidence type="ECO:0000256" key="4">
    <source>
        <dbReference type="ARBA" id="ARBA00022475"/>
    </source>
</evidence>
<evidence type="ECO:0000256" key="7">
    <source>
        <dbReference type="ARBA" id="ARBA00022781"/>
    </source>
</evidence>
<keyword evidence="3 14" id="KW-0813">Transport</keyword>
<comment type="function">
    <text evidence="14">Component of the F(0) channel, it forms part of the peripheral stalk, linking F(1) to F(0).</text>
</comment>
<evidence type="ECO:0000256" key="1">
    <source>
        <dbReference type="ARBA" id="ARBA00004162"/>
    </source>
</evidence>
<evidence type="ECO:0000256" key="10">
    <source>
        <dbReference type="ARBA" id="ARBA00023136"/>
    </source>
</evidence>
<dbReference type="InterPro" id="IPR002146">
    <property type="entry name" value="ATP_synth_b/b'su_bac/chlpt"/>
</dbReference>
<dbReference type="Proteomes" id="UP000602198">
    <property type="component" value="Unassembled WGS sequence"/>
</dbReference>
<feature type="transmembrane region" description="Helical" evidence="14">
    <location>
        <begin position="20"/>
        <end position="41"/>
    </location>
</feature>
<keyword evidence="4 14" id="KW-1003">Cell membrane</keyword>
<dbReference type="PANTHER" id="PTHR33445:SF1">
    <property type="entry name" value="ATP SYNTHASE SUBUNIT B"/>
    <property type="match status" value="1"/>
</dbReference>